<sequence>MINIILEDLEPITDQECQAVSIGFAQFLMGAVLAGIAIPVIKNLWNSVSGSIKLPGGIESKWDSYKDDSKDLAKIKDEFNKFQEKLTHLIPPFYEF</sequence>
<dbReference type="Proteomes" id="UP001473424">
    <property type="component" value="Chromosome"/>
</dbReference>
<evidence type="ECO:0000256" key="1">
    <source>
        <dbReference type="SAM" id="Phobius"/>
    </source>
</evidence>
<dbReference type="EMBL" id="AP028955">
    <property type="protein sequence ID" value="BET38009.1"/>
    <property type="molecule type" value="Genomic_DNA"/>
</dbReference>
<proteinExistence type="predicted"/>
<protein>
    <submittedName>
        <fullName evidence="2">Uncharacterized protein</fullName>
    </submittedName>
</protein>
<keyword evidence="1" id="KW-1133">Transmembrane helix</keyword>
<dbReference type="RefSeq" id="WP_353306745.1">
    <property type="nucleotide sequence ID" value="NZ_AP028955.1"/>
</dbReference>
<gene>
    <name evidence="2" type="ORF">SAP269_05980</name>
</gene>
<feature type="transmembrane region" description="Helical" evidence="1">
    <location>
        <begin position="20"/>
        <end position="41"/>
    </location>
</feature>
<keyword evidence="3" id="KW-1185">Reference proteome</keyword>
<evidence type="ECO:0000313" key="3">
    <source>
        <dbReference type="Proteomes" id="UP001473424"/>
    </source>
</evidence>
<keyword evidence="1" id="KW-0812">Transmembrane</keyword>
<reference evidence="3" key="1">
    <citation type="journal article" date="2024" name="FEMS Microbiol. Lett.">
        <title>Genomic insights into Spiroplasma endosymbionts that induce male-killing and protective phenotypes in the pea aphid.</title>
        <authorList>
            <person name="Arai H."/>
            <person name="Legeai F."/>
            <person name="Kageyama D."/>
            <person name="Sugio A."/>
            <person name="Simon J.C."/>
        </authorList>
    </citation>
    <scope>NUCLEOTIDE SEQUENCE [LARGE SCALE GENOMIC DNA]</scope>
    <source>
        <strain evidence="3">sAp269</strain>
    </source>
</reference>
<organism evidence="2 3">
    <name type="scientific">Spiroplasma ixodetis</name>
    <dbReference type="NCBI Taxonomy" id="2141"/>
    <lineage>
        <taxon>Bacteria</taxon>
        <taxon>Bacillati</taxon>
        <taxon>Mycoplasmatota</taxon>
        <taxon>Mollicutes</taxon>
        <taxon>Entomoplasmatales</taxon>
        <taxon>Spiroplasmataceae</taxon>
        <taxon>Spiroplasma</taxon>
    </lineage>
</organism>
<evidence type="ECO:0000313" key="2">
    <source>
        <dbReference type="EMBL" id="BET38009.1"/>
    </source>
</evidence>
<accession>A0ABN7BSW9</accession>
<keyword evidence="1" id="KW-0472">Membrane</keyword>
<name>A0ABN7BSW9_9MOLU</name>